<keyword evidence="2" id="KW-1185">Reference proteome</keyword>
<evidence type="ECO:0000313" key="1">
    <source>
        <dbReference type="EMBL" id="SHM79555.1"/>
    </source>
</evidence>
<dbReference type="EMBL" id="FRCP01000017">
    <property type="protein sequence ID" value="SHM79555.1"/>
    <property type="molecule type" value="Genomic_DNA"/>
</dbReference>
<protein>
    <submittedName>
        <fullName evidence="1">Uncharacterized protein</fullName>
    </submittedName>
</protein>
<dbReference type="RefSeq" id="WP_278277304.1">
    <property type="nucleotide sequence ID" value="NZ_FRCP01000017.1"/>
</dbReference>
<gene>
    <name evidence="1" type="ORF">SAMN02746066_03321</name>
</gene>
<proteinExistence type="predicted"/>
<evidence type="ECO:0000313" key="2">
    <source>
        <dbReference type="Proteomes" id="UP000184038"/>
    </source>
</evidence>
<name>A0A1M7LMU2_9FIRM</name>
<reference evidence="1 2" key="1">
    <citation type="submission" date="2016-11" db="EMBL/GenBank/DDBJ databases">
        <authorList>
            <person name="Jaros S."/>
            <person name="Januszkiewicz K."/>
            <person name="Wedrychowicz H."/>
        </authorList>
    </citation>
    <scope>NUCLEOTIDE SEQUENCE [LARGE SCALE GENOMIC DNA]</scope>
    <source>
        <strain evidence="1 2">DSM 15930</strain>
    </source>
</reference>
<dbReference type="AlphaFoldDB" id="A0A1M7LMU2"/>
<accession>A0A1M7LMU2</accession>
<dbReference type="Proteomes" id="UP000184038">
    <property type="component" value="Unassembled WGS sequence"/>
</dbReference>
<sequence length="41" mass="4706">MATAKIGKNSERVILLKNSLLVEWKKRLGKENSIPYATLYK</sequence>
<organism evidence="1 2">
    <name type="scientific">Anaerosporobacter mobilis DSM 15930</name>
    <dbReference type="NCBI Taxonomy" id="1120996"/>
    <lineage>
        <taxon>Bacteria</taxon>
        <taxon>Bacillati</taxon>
        <taxon>Bacillota</taxon>
        <taxon>Clostridia</taxon>
        <taxon>Lachnospirales</taxon>
        <taxon>Lachnospiraceae</taxon>
        <taxon>Anaerosporobacter</taxon>
    </lineage>
</organism>